<evidence type="ECO:0000256" key="3">
    <source>
        <dbReference type="PIRSR" id="PIRSR006241-50"/>
    </source>
</evidence>
<evidence type="ECO:0000313" key="5">
    <source>
        <dbReference type="EMBL" id="PJK31633.1"/>
    </source>
</evidence>
<comment type="caution">
    <text evidence="5">The sequence shown here is derived from an EMBL/GenBank/DDBJ whole genome shotgun (WGS) entry which is preliminary data.</text>
</comment>
<evidence type="ECO:0000259" key="4">
    <source>
        <dbReference type="Pfam" id="PF01261"/>
    </source>
</evidence>
<dbReference type="PIRSF" id="PIRSF006241">
    <property type="entry name" value="HyI"/>
    <property type="match status" value="1"/>
</dbReference>
<organism evidence="5 6">
    <name type="scientific">Minwuia thermotolerans</name>
    <dbReference type="NCBI Taxonomy" id="2056226"/>
    <lineage>
        <taxon>Bacteria</taxon>
        <taxon>Pseudomonadati</taxon>
        <taxon>Pseudomonadota</taxon>
        <taxon>Alphaproteobacteria</taxon>
        <taxon>Minwuiales</taxon>
        <taxon>Minwuiaceae</taxon>
        <taxon>Minwuia</taxon>
    </lineage>
</organism>
<dbReference type="GO" id="GO:0046487">
    <property type="term" value="P:glyoxylate metabolic process"/>
    <property type="evidence" value="ECO:0007669"/>
    <property type="project" value="TreeGrafter"/>
</dbReference>
<proteinExistence type="inferred from homology"/>
<dbReference type="EMBL" id="PHIG01000004">
    <property type="protein sequence ID" value="PJK31633.1"/>
    <property type="molecule type" value="Genomic_DNA"/>
</dbReference>
<sequence>MPRFSANIDMLFTELPFLERFEAAAAHGFTEVEILNPHIHDREAMRAERDRHGLGITLINMPIPRMADGDRGAAVDPAATERFLEEAERTLDLARFLEAPRVHVLAGRAEPGDAAAEAAFVEHVQRAAAMAADAGVRLMLEPINTRDIPGYFLRTVDQALRILDRVGRDNVFLQFDAYHVQVMSGDIVHRFRAAFDRIGHVQIANPPDRHEPGRGEIDFAFFFEQVDALGYDGRVSLEYRPATTTSESLAWGAPWGLGAGAG</sequence>
<feature type="active site" description="Proton donor/acceptor" evidence="3">
    <location>
        <position position="238"/>
    </location>
</feature>
<dbReference type="SUPFAM" id="SSF51658">
    <property type="entry name" value="Xylose isomerase-like"/>
    <property type="match status" value="1"/>
</dbReference>
<keyword evidence="5" id="KW-0670">Pyruvate</keyword>
<dbReference type="InterPro" id="IPR036237">
    <property type="entry name" value="Xyl_isomerase-like_sf"/>
</dbReference>
<dbReference type="AlphaFoldDB" id="A0A2M9G7F9"/>
<evidence type="ECO:0000256" key="2">
    <source>
        <dbReference type="PIRNR" id="PIRNR006241"/>
    </source>
</evidence>
<name>A0A2M9G7F9_9PROT</name>
<evidence type="ECO:0000313" key="6">
    <source>
        <dbReference type="Proteomes" id="UP000229498"/>
    </source>
</evidence>
<evidence type="ECO:0000256" key="1">
    <source>
        <dbReference type="ARBA" id="ARBA00023235"/>
    </source>
</evidence>
<dbReference type="GO" id="GO:0008903">
    <property type="term" value="F:hydroxypyruvate isomerase activity"/>
    <property type="evidence" value="ECO:0007669"/>
    <property type="project" value="TreeGrafter"/>
</dbReference>
<reference evidence="5 6" key="1">
    <citation type="submission" date="2017-11" db="EMBL/GenBank/DDBJ databases">
        <title>Draft genome sequence of Rhizobiales bacterium SY3-13.</title>
        <authorList>
            <person name="Sun C."/>
        </authorList>
    </citation>
    <scope>NUCLEOTIDE SEQUENCE [LARGE SCALE GENOMIC DNA]</scope>
    <source>
        <strain evidence="5 6">SY3-13</strain>
    </source>
</reference>
<feature type="active site" description="Proton donor/acceptor" evidence="3">
    <location>
        <position position="141"/>
    </location>
</feature>
<keyword evidence="1 2" id="KW-0413">Isomerase</keyword>
<dbReference type="OrthoDB" id="9786584at2"/>
<accession>A0A2M9G7F9</accession>
<dbReference type="Proteomes" id="UP000229498">
    <property type="component" value="Unassembled WGS sequence"/>
</dbReference>
<feature type="domain" description="Xylose isomerase-like TIM barrel" evidence="4">
    <location>
        <begin position="21"/>
        <end position="251"/>
    </location>
</feature>
<keyword evidence="6" id="KW-1185">Reference proteome</keyword>
<dbReference type="InterPro" id="IPR050417">
    <property type="entry name" value="Sugar_Epim/Isomerase"/>
</dbReference>
<dbReference type="Gene3D" id="3.20.20.150">
    <property type="entry name" value="Divalent-metal-dependent TIM barrel enzymes"/>
    <property type="match status" value="1"/>
</dbReference>
<comment type="similarity">
    <text evidence="2">Belongs to the hyi family.</text>
</comment>
<protein>
    <submittedName>
        <fullName evidence="5">Hydroxypyruvate isomerase</fullName>
    </submittedName>
</protein>
<dbReference type="PANTHER" id="PTHR43489:SF6">
    <property type="entry name" value="HYDROXYPYRUVATE ISOMERASE-RELATED"/>
    <property type="match status" value="1"/>
</dbReference>
<gene>
    <name evidence="5" type="ORF">CVT23_00850</name>
</gene>
<dbReference type="InterPro" id="IPR013022">
    <property type="entry name" value="Xyl_isomerase-like_TIM-brl"/>
</dbReference>
<dbReference type="RefSeq" id="WP_109794458.1">
    <property type="nucleotide sequence ID" value="NZ_PHIG01000004.1"/>
</dbReference>
<dbReference type="PANTHER" id="PTHR43489">
    <property type="entry name" value="ISOMERASE"/>
    <property type="match status" value="1"/>
</dbReference>
<dbReference type="Pfam" id="PF01261">
    <property type="entry name" value="AP_endonuc_2"/>
    <property type="match status" value="1"/>
</dbReference>
<dbReference type="InterPro" id="IPR026040">
    <property type="entry name" value="HyI-like"/>
</dbReference>